<dbReference type="Gene3D" id="3.30.390.130">
    <property type="match status" value="1"/>
</dbReference>
<evidence type="ECO:0000256" key="3">
    <source>
        <dbReference type="ARBA" id="ARBA00008518"/>
    </source>
</evidence>
<dbReference type="CDD" id="cd19757">
    <property type="entry name" value="Bbox1"/>
    <property type="match status" value="1"/>
</dbReference>
<dbReference type="InterPro" id="IPR014756">
    <property type="entry name" value="Ig_E-set"/>
</dbReference>
<accession>A0ABN8P9D2</accession>
<dbReference type="Gene3D" id="2.60.40.10">
    <property type="entry name" value="Immunoglobulins"/>
    <property type="match status" value="1"/>
</dbReference>
<dbReference type="SMART" id="SM00557">
    <property type="entry name" value="IG_FLMN"/>
    <property type="match status" value="1"/>
</dbReference>
<organism evidence="16 17">
    <name type="scientific">Porites lobata</name>
    <dbReference type="NCBI Taxonomy" id="104759"/>
    <lineage>
        <taxon>Eukaryota</taxon>
        <taxon>Metazoa</taxon>
        <taxon>Cnidaria</taxon>
        <taxon>Anthozoa</taxon>
        <taxon>Hexacorallia</taxon>
        <taxon>Scleractinia</taxon>
        <taxon>Fungiina</taxon>
        <taxon>Poritidae</taxon>
        <taxon>Porites</taxon>
    </lineage>
</organism>
<comment type="pathway">
    <text evidence="2 12">Protein modification; protein ubiquitination.</text>
</comment>
<dbReference type="InterPro" id="IPR001841">
    <property type="entry name" value="Znf_RING"/>
</dbReference>
<evidence type="ECO:0000313" key="17">
    <source>
        <dbReference type="Proteomes" id="UP001159405"/>
    </source>
</evidence>
<keyword evidence="7" id="KW-0677">Repeat</keyword>
<name>A0ABN8P9D2_9CNID</name>
<dbReference type="InterPro" id="IPR039396">
    <property type="entry name" value="Deltex_C"/>
</dbReference>
<evidence type="ECO:0000256" key="5">
    <source>
        <dbReference type="ARBA" id="ARBA00022679"/>
    </source>
</evidence>
<dbReference type="InterPro" id="IPR000315">
    <property type="entry name" value="Znf_B-box"/>
</dbReference>
<evidence type="ECO:0000256" key="10">
    <source>
        <dbReference type="PROSITE-ProRule" id="PRU00024"/>
    </source>
</evidence>
<dbReference type="InterPro" id="IPR013083">
    <property type="entry name" value="Znf_RING/FYVE/PHD"/>
</dbReference>
<feature type="domain" description="RING-type" evidence="14">
    <location>
        <begin position="17"/>
        <end position="62"/>
    </location>
</feature>
<evidence type="ECO:0000256" key="9">
    <source>
        <dbReference type="ARBA" id="ARBA00022833"/>
    </source>
</evidence>
<keyword evidence="9 12" id="KW-0862">Zinc</keyword>
<evidence type="ECO:0000256" key="13">
    <source>
        <dbReference type="SAM" id="MobiDB-lite"/>
    </source>
</evidence>
<dbReference type="InterPro" id="IPR001298">
    <property type="entry name" value="Filamin/ABP280_rpt"/>
</dbReference>
<dbReference type="SUPFAM" id="SSF81296">
    <property type="entry name" value="E set domains"/>
    <property type="match status" value="1"/>
</dbReference>
<dbReference type="InterPro" id="IPR039398">
    <property type="entry name" value="Deltex_fam"/>
</dbReference>
<evidence type="ECO:0000256" key="7">
    <source>
        <dbReference type="ARBA" id="ARBA00022737"/>
    </source>
</evidence>
<evidence type="ECO:0000256" key="11">
    <source>
        <dbReference type="PROSITE-ProRule" id="PRU00087"/>
    </source>
</evidence>
<comment type="similarity">
    <text evidence="3">Belongs to the TRIM/RBCC family.</text>
</comment>
<dbReference type="SUPFAM" id="SSF57845">
    <property type="entry name" value="B-box zinc-binding domain"/>
    <property type="match status" value="1"/>
</dbReference>
<evidence type="ECO:0000259" key="15">
    <source>
        <dbReference type="PROSITE" id="PS50119"/>
    </source>
</evidence>
<comment type="catalytic activity">
    <reaction evidence="1 12">
        <text>S-ubiquitinyl-[E2 ubiquitin-conjugating enzyme]-L-cysteine + [acceptor protein]-L-lysine = [E2 ubiquitin-conjugating enzyme]-L-cysteine + N(6)-ubiquitinyl-[acceptor protein]-L-lysine.</text>
        <dbReference type="EC" id="2.3.2.27"/>
    </reaction>
</comment>
<dbReference type="EMBL" id="CALNXK010000061">
    <property type="protein sequence ID" value="CAH3138542.1"/>
    <property type="molecule type" value="Genomic_DNA"/>
</dbReference>
<dbReference type="Pfam" id="PF00630">
    <property type="entry name" value="Filamin"/>
    <property type="match status" value="1"/>
</dbReference>
<feature type="domain" description="RING-type" evidence="14">
    <location>
        <begin position="715"/>
        <end position="753"/>
    </location>
</feature>
<dbReference type="InterPro" id="IPR013783">
    <property type="entry name" value="Ig-like_fold"/>
</dbReference>
<dbReference type="Pfam" id="PF00643">
    <property type="entry name" value="zf-B_box"/>
    <property type="match status" value="2"/>
</dbReference>
<dbReference type="PROSITE" id="PS50119">
    <property type="entry name" value="ZF_BBOX"/>
    <property type="match status" value="2"/>
</dbReference>
<dbReference type="Proteomes" id="UP001159405">
    <property type="component" value="Unassembled WGS sequence"/>
</dbReference>
<dbReference type="PANTHER" id="PTHR12622">
    <property type="entry name" value="DELTEX-RELATED"/>
    <property type="match status" value="1"/>
</dbReference>
<keyword evidence="5 12" id="KW-0808">Transferase</keyword>
<dbReference type="PROSITE" id="PS00518">
    <property type="entry name" value="ZF_RING_1"/>
    <property type="match status" value="2"/>
</dbReference>
<dbReference type="PROSITE" id="PS50089">
    <property type="entry name" value="ZF_RING_2"/>
    <property type="match status" value="2"/>
</dbReference>
<dbReference type="Pfam" id="PF18102">
    <property type="entry name" value="DTC"/>
    <property type="match status" value="1"/>
</dbReference>
<gene>
    <name evidence="16" type="ORF">PLOB_00040202</name>
</gene>
<keyword evidence="17" id="KW-1185">Reference proteome</keyword>
<evidence type="ECO:0000256" key="2">
    <source>
        <dbReference type="ARBA" id="ARBA00004906"/>
    </source>
</evidence>
<dbReference type="SUPFAM" id="SSF57850">
    <property type="entry name" value="RING/U-box"/>
    <property type="match status" value="2"/>
</dbReference>
<feature type="domain" description="B box-type" evidence="15">
    <location>
        <begin position="97"/>
        <end position="144"/>
    </location>
</feature>
<dbReference type="Gene3D" id="3.30.40.10">
    <property type="entry name" value="Zinc/RING finger domain, C3HC4 (zinc finger)"/>
    <property type="match status" value="2"/>
</dbReference>
<feature type="domain" description="B box-type" evidence="15">
    <location>
        <begin position="157"/>
        <end position="197"/>
    </location>
</feature>
<comment type="similarity">
    <text evidence="4 12">Belongs to the Deltex family.</text>
</comment>
<evidence type="ECO:0000259" key="14">
    <source>
        <dbReference type="PROSITE" id="PS50089"/>
    </source>
</evidence>
<evidence type="ECO:0000256" key="6">
    <source>
        <dbReference type="ARBA" id="ARBA00022723"/>
    </source>
</evidence>
<feature type="region of interest" description="Disordered" evidence="13">
    <location>
        <begin position="613"/>
        <end position="636"/>
    </location>
</feature>
<dbReference type="InterPro" id="IPR039399">
    <property type="entry name" value="Deltex_C_sf"/>
</dbReference>
<comment type="caution">
    <text evidence="16">The sequence shown here is derived from an EMBL/GenBank/DDBJ whole genome shotgun (WGS) entry which is preliminary data.</text>
</comment>
<keyword evidence="6 12" id="KW-0479">Metal-binding</keyword>
<dbReference type="InterPro" id="IPR017868">
    <property type="entry name" value="Filamin/ABP280_repeat-like"/>
</dbReference>
<evidence type="ECO:0000256" key="8">
    <source>
        <dbReference type="ARBA" id="ARBA00022771"/>
    </source>
</evidence>
<sequence length="893" mass="102094">MAQSKSFFDDVKKELECPVCQEHFSQINEPKILKCLHTFCKTCLEGWIRQHREGQLSCPTCRQITECPNSNINSLRSNLFYKQMLEIVEAYSGQGEEDSPQCGLCGEKKPLKFYCFECNSFLCNDCVGVHKKGKIFSGHHVKDIGNFESSDMNDYARRSNYCKTHIKEIRFYCERCQSCICIECAILEHQDHNKISLDQGLENIKSEIDIRVHVAQGNGSRLRSYKVSLEKRKMKVNGSIEEATKEVKRVAELCILSIRQHEARVTEQLIKQKQAFTNAFDNQMTMLDDKLMEIDSTLAFSEEILLRNNLPEILNVKAVLEDKLREVSVSLEPLEAFPKLGYSEVKYMQNDVFLKDAPGKLVTSDTEPLLSVAEGKNLTKGVVGTDGSFTVTTKNAQGQTSYSTIDEVITKINSLSGHETLRTVVTDLKDGRYSVSYKPKTPGKFTVSVEVLGNPIMGSPFTLEVKNQPDISEQADFELEPRFHEVIVRAHKKELEDIEIKYHVEIPRKLDGTRLRLKSKDSCTTEDYEEACCQFISLFQNTVPQIKMQRFSLKTETDIVSARRTISKMSKHFPVSVEIDKNQKQPWCLYGEANNIEEALRFLEEEGVEINREREDEKGRHKKAKDVEDRMEVAPPETSRRDRYSLFVGTSIVSHWYRPYFACFLSFGQESSLILLVSLMNNTRWWAEGEGETLQRFILQCKPLLFYDKQQRMVCPICLHQKSKPRSLKCKHSFCSECIQVALKACNRCPVCQQPQGIIQGNQPRGQMTFHTDRYSVPGYEGYGTIVINYQFPSGLQGPEHPNPGRYYDGTSRTAYLPDNREGREVLQLLRRAFDARVAFTIGTSNTTGLSNQVIWNDIHHKTNISGGPRGFGYPDPDYFQRVKEELAAKGIQ</sequence>
<reference evidence="16 17" key="1">
    <citation type="submission" date="2022-05" db="EMBL/GenBank/DDBJ databases">
        <authorList>
            <consortium name="Genoscope - CEA"/>
            <person name="William W."/>
        </authorList>
    </citation>
    <scope>NUCLEOTIDE SEQUENCE [LARGE SCALE GENOMIC DNA]</scope>
</reference>
<dbReference type="SMART" id="SM00336">
    <property type="entry name" value="BBOX"/>
    <property type="match status" value="2"/>
</dbReference>
<protein>
    <recommendedName>
        <fullName evidence="12">E3 ubiquitin-protein ligase</fullName>
        <ecNumber evidence="12">2.3.2.27</ecNumber>
    </recommendedName>
</protein>
<evidence type="ECO:0000256" key="4">
    <source>
        <dbReference type="ARBA" id="ARBA00009413"/>
    </source>
</evidence>
<dbReference type="Pfam" id="PF13639">
    <property type="entry name" value="zf-RING_2"/>
    <property type="match status" value="1"/>
</dbReference>
<proteinExistence type="inferred from homology"/>
<keyword evidence="8 10" id="KW-0863">Zinc-finger</keyword>
<dbReference type="PROSITE" id="PS50194">
    <property type="entry name" value="FILAMIN_REPEAT"/>
    <property type="match status" value="1"/>
</dbReference>
<dbReference type="SMART" id="SM00184">
    <property type="entry name" value="RING"/>
    <property type="match status" value="2"/>
</dbReference>
<dbReference type="CDD" id="cd09633">
    <property type="entry name" value="Deltex_C"/>
    <property type="match status" value="1"/>
</dbReference>
<dbReference type="InterPro" id="IPR017907">
    <property type="entry name" value="Znf_RING_CS"/>
</dbReference>
<feature type="repeat" description="Filamin" evidence="11">
    <location>
        <begin position="363"/>
        <end position="465"/>
    </location>
</feature>
<keyword evidence="12" id="KW-0963">Cytoplasm</keyword>
<comment type="subcellular location">
    <subcellularLocation>
        <location evidence="12">Cytoplasm</location>
    </subcellularLocation>
</comment>
<dbReference type="EC" id="2.3.2.27" evidence="12"/>
<evidence type="ECO:0000256" key="1">
    <source>
        <dbReference type="ARBA" id="ARBA00000900"/>
    </source>
</evidence>
<evidence type="ECO:0000256" key="12">
    <source>
        <dbReference type="RuleBase" id="RU367105"/>
    </source>
</evidence>
<evidence type="ECO:0000313" key="16">
    <source>
        <dbReference type="EMBL" id="CAH3138542.1"/>
    </source>
</evidence>
<dbReference type="Gene3D" id="3.30.160.60">
    <property type="entry name" value="Classic Zinc Finger"/>
    <property type="match status" value="1"/>
</dbReference>
<dbReference type="Pfam" id="PF13923">
    <property type="entry name" value="zf-C3HC4_2"/>
    <property type="match status" value="1"/>
</dbReference>